<dbReference type="GO" id="GO:0005576">
    <property type="term" value="C:extracellular region"/>
    <property type="evidence" value="ECO:0007669"/>
    <property type="project" value="UniProtKB-SubCell"/>
</dbReference>
<keyword evidence="7" id="KW-0482">Metalloprotease</keyword>
<evidence type="ECO:0000256" key="8">
    <source>
        <dbReference type="ARBA" id="ARBA00023157"/>
    </source>
</evidence>
<evidence type="ECO:0000313" key="13">
    <source>
        <dbReference type="EMBL" id="KAL2723541.1"/>
    </source>
</evidence>
<evidence type="ECO:0000259" key="12">
    <source>
        <dbReference type="PROSITE" id="PS50215"/>
    </source>
</evidence>
<evidence type="ECO:0000256" key="6">
    <source>
        <dbReference type="ARBA" id="ARBA00022833"/>
    </source>
</evidence>
<proteinExistence type="predicted"/>
<dbReference type="GO" id="GO:0008237">
    <property type="term" value="F:metallopeptidase activity"/>
    <property type="evidence" value="ECO:0007669"/>
    <property type="project" value="UniProtKB-KW"/>
</dbReference>
<feature type="active site" evidence="10">
    <location>
        <position position="408"/>
    </location>
</feature>
<evidence type="ECO:0000256" key="4">
    <source>
        <dbReference type="ARBA" id="ARBA00022723"/>
    </source>
</evidence>
<keyword evidence="6 10" id="KW-0862">Zinc</keyword>
<gene>
    <name evidence="13" type="ORF">V1477_019392</name>
</gene>
<dbReference type="Gene3D" id="3.40.390.10">
    <property type="entry name" value="Collagenase (Catalytic Domain)"/>
    <property type="match status" value="1"/>
</dbReference>
<dbReference type="Proteomes" id="UP001607303">
    <property type="component" value="Unassembled WGS sequence"/>
</dbReference>
<dbReference type="Pfam" id="PF17771">
    <property type="entry name" value="ADAMTS_CR_2"/>
    <property type="match status" value="1"/>
</dbReference>
<dbReference type="AlphaFoldDB" id="A0ABD2ASF8"/>
<dbReference type="Pfam" id="PF13688">
    <property type="entry name" value="Reprolysin_5"/>
    <property type="match status" value="1"/>
</dbReference>
<dbReference type="InterPro" id="IPR000884">
    <property type="entry name" value="TSP1_rpt"/>
</dbReference>
<organism evidence="13 14">
    <name type="scientific">Vespula maculifrons</name>
    <name type="common">Eastern yellow jacket</name>
    <name type="synonym">Wasp</name>
    <dbReference type="NCBI Taxonomy" id="7453"/>
    <lineage>
        <taxon>Eukaryota</taxon>
        <taxon>Metazoa</taxon>
        <taxon>Ecdysozoa</taxon>
        <taxon>Arthropoda</taxon>
        <taxon>Hexapoda</taxon>
        <taxon>Insecta</taxon>
        <taxon>Pterygota</taxon>
        <taxon>Neoptera</taxon>
        <taxon>Endopterygota</taxon>
        <taxon>Hymenoptera</taxon>
        <taxon>Apocrita</taxon>
        <taxon>Aculeata</taxon>
        <taxon>Vespoidea</taxon>
        <taxon>Vespidae</taxon>
        <taxon>Vespinae</taxon>
        <taxon>Vespula</taxon>
    </lineage>
</organism>
<sequence length="794" mass="90441">MTLLVEAPAYILHYVYFCNDNILRALHIRRMLYSMRILYNMIFILNFILIIFLIQIHGNNTQDIEIVMLPLWNTENVIEVPLAFKVFGQLIELRLRKNTKIIAPKFQVWTHNEENILQELPHLNEPTPCHYLHIDSISSAAISLCQEHGIHGLIFLENSTLEITPMGDLNPLSFDYHFIRERSEASLKDRGPHIVKRAYASPITQDYYIRKNLQYEYNLNISRTNQVLEKIERRQTNEDLTIELAIFFDEAGYNTFSPFFDRDDEKIRDMLLAYINGVQALYHQSSLGKQIDISLVRMDIMHKQPSDLPNFGGERGSLLDSFCNYAKLHNPSDDKHPNHWDLGLYVSGLDFYAIEDGIKNTATMGLATVGGTCIDQYSCVIAELGVTNRFGKPYPSAGFTSVYIAAHEIGHNLGMHHDSTGNSCPRDGYIMSPSRGVQGETIWSECSREVVRTLARNKPCLLDKSTLEEDKSLDHRRFLDLPGREWNAKKQCEILLRDKDATVATLHQACQALQCKSPHRSGYYFAGPALDGTDCAPGRECRAGDCLPAFQIAPGPGGLFIREGGWSDWKVGPCSSGCLQRSKGARQRHRSCDNPLPINTEAGCEGLHYDVQLCKDDRLCKKKRKTITEFATIRCIEFSEVLPELDGKGRGLQAIHESDRPWIACAIFCRRKDIMSYYTPRIELNDLGLDPYFPDGTWCHEEGGQNYFCRQHHCLPEDFRFAKKFLSDHKDEIELGLGLQNARPNEPKPSDRLIKYFSLGLDGLPLLTSLPANLNLPPNDDEWIDKDYIDLTKA</sequence>
<dbReference type="SUPFAM" id="SSF82895">
    <property type="entry name" value="TSP-1 type 1 repeat"/>
    <property type="match status" value="1"/>
</dbReference>
<keyword evidence="11" id="KW-0472">Membrane</keyword>
<evidence type="ECO:0000256" key="5">
    <source>
        <dbReference type="ARBA" id="ARBA00022801"/>
    </source>
</evidence>
<dbReference type="InterPro" id="IPR024079">
    <property type="entry name" value="MetalloPept_cat_dom_sf"/>
</dbReference>
<evidence type="ECO:0000256" key="1">
    <source>
        <dbReference type="ARBA" id="ARBA00004613"/>
    </source>
</evidence>
<keyword evidence="8" id="KW-1015">Disulfide bond</keyword>
<comment type="subcellular location">
    <subcellularLocation>
        <location evidence="1">Secreted</location>
    </subcellularLocation>
</comment>
<dbReference type="SUPFAM" id="SSF55486">
    <property type="entry name" value="Metalloproteases ('zincins'), catalytic domain"/>
    <property type="match status" value="1"/>
</dbReference>
<evidence type="ECO:0000256" key="9">
    <source>
        <dbReference type="ARBA" id="ARBA00023180"/>
    </source>
</evidence>
<dbReference type="PROSITE" id="PS50215">
    <property type="entry name" value="ADAM_MEPRO"/>
    <property type="match status" value="1"/>
</dbReference>
<protein>
    <submittedName>
        <fullName evidence="13">A disintegrin and metalloproteinase with thrombospondin motifs 2-like</fullName>
    </submittedName>
</protein>
<evidence type="ECO:0000256" key="7">
    <source>
        <dbReference type="ARBA" id="ARBA00023049"/>
    </source>
</evidence>
<dbReference type="InterPro" id="IPR036383">
    <property type="entry name" value="TSP1_rpt_sf"/>
</dbReference>
<feature type="binding site" evidence="10">
    <location>
        <position position="407"/>
    </location>
    <ligand>
        <name>Zn(2+)</name>
        <dbReference type="ChEBI" id="CHEBI:29105"/>
        <note>catalytic</note>
    </ligand>
</feature>
<dbReference type="InterPro" id="IPR050439">
    <property type="entry name" value="ADAMTS_ADAMTS-like"/>
</dbReference>
<dbReference type="GO" id="GO:0006508">
    <property type="term" value="P:proteolysis"/>
    <property type="evidence" value="ECO:0007669"/>
    <property type="project" value="UniProtKB-KW"/>
</dbReference>
<dbReference type="PANTHER" id="PTHR13723">
    <property type="entry name" value="ADAMTS A DISINTEGRIN AND METALLOPROTEASE WITH THROMBOSPONDIN MOTIFS PROTEASE"/>
    <property type="match status" value="1"/>
</dbReference>
<feature type="binding site" evidence="10">
    <location>
        <position position="411"/>
    </location>
    <ligand>
        <name>Zn(2+)</name>
        <dbReference type="ChEBI" id="CHEBI:29105"/>
        <note>catalytic</note>
    </ligand>
</feature>
<accession>A0ABD2ASF8</accession>
<evidence type="ECO:0000256" key="10">
    <source>
        <dbReference type="PROSITE-ProRule" id="PRU00276"/>
    </source>
</evidence>
<keyword evidence="2" id="KW-0964">Secreted</keyword>
<keyword evidence="3" id="KW-0645">Protease</keyword>
<feature type="binding site" evidence="10">
    <location>
        <position position="417"/>
    </location>
    <ligand>
        <name>Zn(2+)</name>
        <dbReference type="ChEBI" id="CHEBI:29105"/>
        <note>catalytic</note>
    </ligand>
</feature>
<evidence type="ECO:0000313" key="14">
    <source>
        <dbReference type="Proteomes" id="UP001607303"/>
    </source>
</evidence>
<dbReference type="PROSITE" id="PS50092">
    <property type="entry name" value="TSP1"/>
    <property type="match status" value="1"/>
</dbReference>
<keyword evidence="9" id="KW-0325">Glycoprotein</keyword>
<dbReference type="GO" id="GO:0046872">
    <property type="term" value="F:metal ion binding"/>
    <property type="evidence" value="ECO:0007669"/>
    <property type="project" value="UniProtKB-KW"/>
</dbReference>
<comment type="caution">
    <text evidence="13">The sequence shown here is derived from an EMBL/GenBank/DDBJ whole genome shotgun (WGS) entry which is preliminary data.</text>
</comment>
<dbReference type="Gene3D" id="3.40.1620.60">
    <property type="match status" value="1"/>
</dbReference>
<evidence type="ECO:0000256" key="3">
    <source>
        <dbReference type="ARBA" id="ARBA00022670"/>
    </source>
</evidence>
<feature type="domain" description="Peptidase M12B" evidence="12">
    <location>
        <begin position="240"/>
        <end position="457"/>
    </location>
</feature>
<keyword evidence="11" id="KW-1133">Transmembrane helix</keyword>
<name>A0ABD2ASF8_VESMC</name>
<keyword evidence="11" id="KW-0812">Transmembrane</keyword>
<dbReference type="EMBL" id="JAYRBN010000114">
    <property type="protein sequence ID" value="KAL2723541.1"/>
    <property type="molecule type" value="Genomic_DNA"/>
</dbReference>
<dbReference type="PANTHER" id="PTHR13723:SF294">
    <property type="entry name" value="A DISINTEGRIN AND METALLOPROTEINASE WITH THROMBOSPONDIN MOTIFS 7-LIKE PROTEIN"/>
    <property type="match status" value="1"/>
</dbReference>
<evidence type="ECO:0000256" key="11">
    <source>
        <dbReference type="SAM" id="Phobius"/>
    </source>
</evidence>
<dbReference type="InterPro" id="IPR001590">
    <property type="entry name" value="Peptidase_M12B"/>
</dbReference>
<reference evidence="13 14" key="1">
    <citation type="journal article" date="2024" name="Ann. Entomol. Soc. Am.">
        <title>Genomic analyses of the southern and eastern yellowjacket wasps (Hymenoptera: Vespidae) reveal evolutionary signatures of social life.</title>
        <authorList>
            <person name="Catto M.A."/>
            <person name="Caine P.B."/>
            <person name="Orr S.E."/>
            <person name="Hunt B.G."/>
            <person name="Goodisman M.A.D."/>
        </authorList>
    </citation>
    <scope>NUCLEOTIDE SEQUENCE [LARGE SCALE GENOMIC DNA]</scope>
    <source>
        <strain evidence="13">232</strain>
        <tissue evidence="13">Head and thorax</tissue>
    </source>
</reference>
<keyword evidence="4 10" id="KW-0479">Metal-binding</keyword>
<feature type="transmembrane region" description="Helical" evidence="11">
    <location>
        <begin position="37"/>
        <end position="56"/>
    </location>
</feature>
<evidence type="ECO:0000256" key="2">
    <source>
        <dbReference type="ARBA" id="ARBA00022525"/>
    </source>
</evidence>
<comment type="caution">
    <text evidence="10">Lacks conserved residue(s) required for the propagation of feature annotation.</text>
</comment>
<keyword evidence="14" id="KW-1185">Reference proteome</keyword>
<dbReference type="InterPro" id="IPR041645">
    <property type="entry name" value="ADAMTS_CR_2"/>
</dbReference>
<keyword evidence="5" id="KW-0378">Hydrolase</keyword>
<dbReference type="Gene3D" id="2.20.100.10">
    <property type="entry name" value="Thrombospondin type-1 (TSP1) repeat"/>
    <property type="match status" value="1"/>
</dbReference>